<evidence type="ECO:0000256" key="1">
    <source>
        <dbReference type="ARBA" id="ARBA00022723"/>
    </source>
</evidence>
<dbReference type="EMBL" id="PDOF01000002">
    <property type="protein sequence ID" value="PYZ96530.1"/>
    <property type="molecule type" value="Genomic_DNA"/>
</dbReference>
<evidence type="ECO:0000313" key="5">
    <source>
        <dbReference type="Proteomes" id="UP000248066"/>
    </source>
</evidence>
<protein>
    <recommendedName>
        <fullName evidence="3">CMP/dCMP-type deaminase domain-containing protein</fullName>
    </recommendedName>
</protein>
<sequence length="167" mass="18578">MKNNGRLDHEYFMTEALQEAKEAGQRGDLPIGAVIVHNGRIIARGSNMRKTAGIKISHAENNAMHNCAPYLMKHASECVIYTTLEPCIMCLTTLVMANIDSIVFAADDKYMNMKPFIDANSYIRDRIHQYKGGVCRGESEALLRKYSPYAAELALNGTHPHHRKGGA</sequence>
<dbReference type="Pfam" id="PF00383">
    <property type="entry name" value="dCMP_cyt_deam_1"/>
    <property type="match status" value="1"/>
</dbReference>
<dbReference type="Proteomes" id="UP000248066">
    <property type="component" value="Unassembled WGS sequence"/>
</dbReference>
<dbReference type="InterPro" id="IPR016192">
    <property type="entry name" value="APOBEC/CMP_deaminase_Zn-bd"/>
</dbReference>
<dbReference type="PANTHER" id="PTHR11079:SF202">
    <property type="entry name" value="TRNA-SPECIFIC ADENOSINE DEAMINASE"/>
    <property type="match status" value="1"/>
</dbReference>
<keyword evidence="2" id="KW-0862">Zinc</keyword>
<keyword evidence="1" id="KW-0479">Metal-binding</keyword>
<dbReference type="PROSITE" id="PS51747">
    <property type="entry name" value="CYT_DCMP_DEAMINASES_2"/>
    <property type="match status" value="1"/>
</dbReference>
<dbReference type="InterPro" id="IPR002125">
    <property type="entry name" value="CMP_dCMP_dom"/>
</dbReference>
<dbReference type="AlphaFoldDB" id="A0A2W0H8Y3"/>
<reference evidence="4 5" key="1">
    <citation type="submission" date="2017-10" db="EMBL/GenBank/DDBJ databases">
        <title>Bacillus sp. nov., a halophilic bacterium isolated from a Yangshapao Lake.</title>
        <authorList>
            <person name="Wang H."/>
        </authorList>
    </citation>
    <scope>NUCLEOTIDE SEQUENCE [LARGE SCALE GENOMIC DNA]</scope>
    <source>
        <strain evidence="4 5">YSP-3</strain>
    </source>
</reference>
<dbReference type="PANTHER" id="PTHR11079">
    <property type="entry name" value="CYTOSINE DEAMINASE FAMILY MEMBER"/>
    <property type="match status" value="1"/>
</dbReference>
<evidence type="ECO:0000313" key="4">
    <source>
        <dbReference type="EMBL" id="PYZ96530.1"/>
    </source>
</evidence>
<evidence type="ECO:0000259" key="3">
    <source>
        <dbReference type="PROSITE" id="PS51747"/>
    </source>
</evidence>
<dbReference type="SUPFAM" id="SSF53927">
    <property type="entry name" value="Cytidine deaminase-like"/>
    <property type="match status" value="1"/>
</dbReference>
<name>A0A2W0H8Y3_9BACI</name>
<dbReference type="PROSITE" id="PS00903">
    <property type="entry name" value="CYT_DCMP_DEAMINASES_1"/>
    <property type="match status" value="1"/>
</dbReference>
<dbReference type="InterPro" id="IPR016193">
    <property type="entry name" value="Cytidine_deaminase-like"/>
</dbReference>
<gene>
    <name evidence="4" type="ORF">CR205_12505</name>
</gene>
<comment type="caution">
    <text evidence="4">The sequence shown here is derived from an EMBL/GenBank/DDBJ whole genome shotgun (WGS) entry which is preliminary data.</text>
</comment>
<dbReference type="Gene3D" id="3.40.140.10">
    <property type="entry name" value="Cytidine Deaminase, domain 2"/>
    <property type="match status" value="1"/>
</dbReference>
<dbReference type="OrthoDB" id="9802676at2"/>
<dbReference type="CDD" id="cd01285">
    <property type="entry name" value="nucleoside_deaminase"/>
    <property type="match status" value="1"/>
</dbReference>
<feature type="domain" description="CMP/dCMP-type deaminase" evidence="3">
    <location>
        <begin position="7"/>
        <end position="124"/>
    </location>
</feature>
<organism evidence="4 5">
    <name type="scientific">Alteribacter lacisalsi</name>
    <dbReference type="NCBI Taxonomy" id="2045244"/>
    <lineage>
        <taxon>Bacteria</taxon>
        <taxon>Bacillati</taxon>
        <taxon>Bacillota</taxon>
        <taxon>Bacilli</taxon>
        <taxon>Bacillales</taxon>
        <taxon>Bacillaceae</taxon>
        <taxon>Alteribacter</taxon>
    </lineage>
</organism>
<keyword evidence="5" id="KW-1185">Reference proteome</keyword>
<dbReference type="GO" id="GO:0002100">
    <property type="term" value="P:tRNA wobble adenosine to inosine editing"/>
    <property type="evidence" value="ECO:0007669"/>
    <property type="project" value="TreeGrafter"/>
</dbReference>
<dbReference type="GO" id="GO:0052717">
    <property type="term" value="F:tRNA-specific adenosine-34 deaminase activity"/>
    <property type="evidence" value="ECO:0007669"/>
    <property type="project" value="TreeGrafter"/>
</dbReference>
<proteinExistence type="predicted"/>
<evidence type="ECO:0000256" key="2">
    <source>
        <dbReference type="ARBA" id="ARBA00022833"/>
    </source>
</evidence>
<accession>A0A2W0H8Y3</accession>
<dbReference type="GO" id="GO:0008270">
    <property type="term" value="F:zinc ion binding"/>
    <property type="evidence" value="ECO:0007669"/>
    <property type="project" value="InterPro"/>
</dbReference>
<dbReference type="RefSeq" id="WP_110520307.1">
    <property type="nucleotide sequence ID" value="NZ_PDOF01000002.1"/>
</dbReference>